<reference evidence="2" key="1">
    <citation type="submission" date="2020-08" db="EMBL/GenBank/DDBJ databases">
        <title>Multicomponent nature underlies the extraordinary mechanical properties of spider dragline silk.</title>
        <authorList>
            <person name="Kono N."/>
            <person name="Nakamura H."/>
            <person name="Mori M."/>
            <person name="Yoshida Y."/>
            <person name="Ohtoshi R."/>
            <person name="Malay A.D."/>
            <person name="Moran D.A.P."/>
            <person name="Tomita M."/>
            <person name="Numata K."/>
            <person name="Arakawa K."/>
        </authorList>
    </citation>
    <scope>NUCLEOTIDE SEQUENCE</scope>
</reference>
<protein>
    <submittedName>
        <fullName evidence="2">Uncharacterized protein</fullName>
    </submittedName>
</protein>
<feature type="region of interest" description="Disordered" evidence="1">
    <location>
        <begin position="1"/>
        <end position="20"/>
    </location>
</feature>
<evidence type="ECO:0000256" key="1">
    <source>
        <dbReference type="SAM" id="MobiDB-lite"/>
    </source>
</evidence>
<name>A0A8X7C5B2_9ARAC</name>
<accession>A0A8X7C5B2</accession>
<organism evidence="2 3">
    <name type="scientific">Trichonephila inaurata madagascariensis</name>
    <dbReference type="NCBI Taxonomy" id="2747483"/>
    <lineage>
        <taxon>Eukaryota</taxon>
        <taxon>Metazoa</taxon>
        <taxon>Ecdysozoa</taxon>
        <taxon>Arthropoda</taxon>
        <taxon>Chelicerata</taxon>
        <taxon>Arachnida</taxon>
        <taxon>Araneae</taxon>
        <taxon>Araneomorphae</taxon>
        <taxon>Entelegynae</taxon>
        <taxon>Araneoidea</taxon>
        <taxon>Nephilidae</taxon>
        <taxon>Trichonephila</taxon>
        <taxon>Trichonephila inaurata</taxon>
    </lineage>
</organism>
<feature type="compositionally biased region" description="Basic and acidic residues" evidence="1">
    <location>
        <begin position="46"/>
        <end position="55"/>
    </location>
</feature>
<dbReference type="EMBL" id="BMAV01009022">
    <property type="protein sequence ID" value="GFY53014.1"/>
    <property type="molecule type" value="Genomic_DNA"/>
</dbReference>
<sequence>MEDYHPGKTERLPKDIPPQYKREIPQMLGVGKRGDNARAPPATPTPDKEQTEPKHINAFTTQTRSPRLTLVE</sequence>
<dbReference type="Proteomes" id="UP000886998">
    <property type="component" value="Unassembled WGS sequence"/>
</dbReference>
<dbReference type="AlphaFoldDB" id="A0A8X7C5B2"/>
<gene>
    <name evidence="2" type="ORF">TNIN_119371</name>
</gene>
<evidence type="ECO:0000313" key="3">
    <source>
        <dbReference type="Proteomes" id="UP000886998"/>
    </source>
</evidence>
<proteinExistence type="predicted"/>
<feature type="region of interest" description="Disordered" evidence="1">
    <location>
        <begin position="28"/>
        <end position="72"/>
    </location>
</feature>
<evidence type="ECO:0000313" key="2">
    <source>
        <dbReference type="EMBL" id="GFY53014.1"/>
    </source>
</evidence>
<comment type="caution">
    <text evidence="2">The sequence shown here is derived from an EMBL/GenBank/DDBJ whole genome shotgun (WGS) entry which is preliminary data.</text>
</comment>
<keyword evidence="3" id="KW-1185">Reference proteome</keyword>